<sequence>MTFSVFYDALMLGFEYSLLAVGVYITFRILDMADLTVDGSFGFGMACSAVAAVAGHPYLGLVLGAVAGAAAGCVSGLLITKARINPLLAGIITMTGLYSVNIYVLGAPNVSLLNATRVFDPLYTALGGADGPLTLDGVKMAFVVVLVCAVVALLSAYFKTEAGLAVRAVGDNEAMSRASSINTNLVKVGGLALGNALVGLTGALLAQYQGFADLASGTGMVMVGLASVIIGEVFGGHRSVTWGLSCAVVGSVVYRLIIQLALAVNLLDSNALKLVSAVIVAVFMALPAVRSAMANGASKRTAKSAMERLLAQDARALTGNAASPAPSSADSRKAE</sequence>
<keyword evidence="3 6" id="KW-0812">Transmembrane</keyword>
<evidence type="ECO:0000256" key="4">
    <source>
        <dbReference type="ARBA" id="ARBA00022989"/>
    </source>
</evidence>
<comment type="subcellular location">
    <subcellularLocation>
        <location evidence="1">Cell membrane</location>
        <topology evidence="1">Multi-pass membrane protein</topology>
    </subcellularLocation>
</comment>
<dbReference type="GO" id="GO:0005886">
    <property type="term" value="C:plasma membrane"/>
    <property type="evidence" value="ECO:0007669"/>
    <property type="project" value="UniProtKB-SubCell"/>
</dbReference>
<feature type="transmembrane region" description="Helical" evidence="6">
    <location>
        <begin position="61"/>
        <end position="80"/>
    </location>
</feature>
<dbReference type="RefSeq" id="WP_136012220.1">
    <property type="nucleotide sequence ID" value="NZ_SRYE01000002.1"/>
</dbReference>
<reference evidence="7 8" key="1">
    <citation type="submission" date="2019-04" db="EMBL/GenBank/DDBJ databases">
        <title>Microbes associate with the intestines of laboratory mice.</title>
        <authorList>
            <person name="Navarre W."/>
            <person name="Wong E."/>
            <person name="Huang K."/>
            <person name="Tropini C."/>
            <person name="Ng K."/>
            <person name="Yu B."/>
        </authorList>
    </citation>
    <scope>NUCLEOTIDE SEQUENCE [LARGE SCALE GENOMIC DNA]</scope>
    <source>
        <strain evidence="7 8">NM07_P-09</strain>
    </source>
</reference>
<protein>
    <submittedName>
        <fullName evidence="7">ABC transporter permease</fullName>
    </submittedName>
</protein>
<proteinExistence type="predicted"/>
<dbReference type="Proteomes" id="UP000310263">
    <property type="component" value="Unassembled WGS sequence"/>
</dbReference>
<gene>
    <name evidence="7" type="ORF">E5334_03435</name>
</gene>
<feature type="transmembrane region" description="Helical" evidence="6">
    <location>
        <begin position="242"/>
        <end position="262"/>
    </location>
</feature>
<keyword evidence="2" id="KW-1003">Cell membrane</keyword>
<feature type="transmembrane region" description="Helical" evidence="6">
    <location>
        <begin position="140"/>
        <end position="158"/>
    </location>
</feature>
<dbReference type="PANTHER" id="PTHR32196">
    <property type="entry name" value="ABC TRANSPORTER PERMEASE PROTEIN YPHD-RELATED-RELATED"/>
    <property type="match status" value="1"/>
</dbReference>
<feature type="transmembrane region" description="Helical" evidence="6">
    <location>
        <begin position="214"/>
        <end position="235"/>
    </location>
</feature>
<evidence type="ECO:0000256" key="1">
    <source>
        <dbReference type="ARBA" id="ARBA00004651"/>
    </source>
</evidence>
<evidence type="ECO:0000256" key="5">
    <source>
        <dbReference type="ARBA" id="ARBA00023136"/>
    </source>
</evidence>
<dbReference type="InterPro" id="IPR001851">
    <property type="entry name" value="ABC_transp_permease"/>
</dbReference>
<evidence type="ECO:0000256" key="3">
    <source>
        <dbReference type="ARBA" id="ARBA00022692"/>
    </source>
</evidence>
<feature type="transmembrane region" description="Helical" evidence="6">
    <location>
        <begin position="6"/>
        <end position="27"/>
    </location>
</feature>
<keyword evidence="8" id="KW-1185">Reference proteome</keyword>
<evidence type="ECO:0000313" key="8">
    <source>
        <dbReference type="Proteomes" id="UP000310263"/>
    </source>
</evidence>
<dbReference type="Pfam" id="PF02653">
    <property type="entry name" value="BPD_transp_2"/>
    <property type="match status" value="1"/>
</dbReference>
<feature type="transmembrane region" description="Helical" evidence="6">
    <location>
        <begin position="185"/>
        <end position="208"/>
    </location>
</feature>
<dbReference type="OrthoDB" id="9778389at2"/>
<dbReference type="AlphaFoldDB" id="A0A4S2F5F3"/>
<dbReference type="EMBL" id="SRYE01000002">
    <property type="protein sequence ID" value="TGY62491.1"/>
    <property type="molecule type" value="Genomic_DNA"/>
</dbReference>
<evidence type="ECO:0000313" key="7">
    <source>
        <dbReference type="EMBL" id="TGY62491.1"/>
    </source>
</evidence>
<name>A0A4S2F5F3_9ACTN</name>
<dbReference type="CDD" id="cd06574">
    <property type="entry name" value="TM_PBP1_branched-chain-AA_like"/>
    <property type="match status" value="1"/>
</dbReference>
<keyword evidence="5 6" id="KW-0472">Membrane</keyword>
<feature type="transmembrane region" description="Helical" evidence="6">
    <location>
        <begin position="87"/>
        <end position="106"/>
    </location>
</feature>
<accession>A0A4S2F5F3</accession>
<evidence type="ECO:0000256" key="6">
    <source>
        <dbReference type="SAM" id="Phobius"/>
    </source>
</evidence>
<dbReference type="GO" id="GO:0022857">
    <property type="term" value="F:transmembrane transporter activity"/>
    <property type="evidence" value="ECO:0007669"/>
    <property type="project" value="InterPro"/>
</dbReference>
<keyword evidence="4 6" id="KW-1133">Transmembrane helix</keyword>
<dbReference type="PANTHER" id="PTHR32196:SF69">
    <property type="entry name" value="BRANCHED-CHAIN AMINO ACID TRANSPORT SYSTEM, PERMEASE PROTEIN"/>
    <property type="match status" value="1"/>
</dbReference>
<organism evidence="7 8">
    <name type="scientific">Muricaecibacterium torontonense</name>
    <dbReference type="NCBI Taxonomy" id="3032871"/>
    <lineage>
        <taxon>Bacteria</taxon>
        <taxon>Bacillati</taxon>
        <taxon>Actinomycetota</taxon>
        <taxon>Coriobacteriia</taxon>
        <taxon>Coriobacteriales</taxon>
        <taxon>Atopobiaceae</taxon>
        <taxon>Muricaecibacterium</taxon>
    </lineage>
</organism>
<evidence type="ECO:0000256" key="2">
    <source>
        <dbReference type="ARBA" id="ARBA00022475"/>
    </source>
</evidence>
<comment type="caution">
    <text evidence="7">The sequence shown here is derived from an EMBL/GenBank/DDBJ whole genome shotgun (WGS) entry which is preliminary data.</text>
</comment>
<feature type="transmembrane region" description="Helical" evidence="6">
    <location>
        <begin position="274"/>
        <end position="293"/>
    </location>
</feature>